<dbReference type="EMBL" id="MK500509">
    <property type="protein sequence ID" value="QBK91055.1"/>
    <property type="molecule type" value="Genomic_DNA"/>
</dbReference>
<evidence type="ECO:0000313" key="2">
    <source>
        <dbReference type="EMBL" id="QBK91055.1"/>
    </source>
</evidence>
<sequence>MNNLLIRGQASSFQISSTDQYISDQLSKPWKIPQYLTEKLPNYIILKLKPTKTDTEQYQNINKWSNSSNENTNCENRRDCLIFKENNDLCIDTDQDSKTDNMLSFLITLWTTSPFLVNPGMISFFNNLPHCSKIVLVRILTKGDYRPLFETSSEMLSSITDSNHRRSNSLQTMFENYQIYNQYSAEIKWVLYKIYKLPLSVIANLPMKNRDKLEHIITKYNGHNYQILAEEIGMYILPNQENPTGYFLSNFVSYREVVNRPQPIGRTPDTDHFKFDRTKGITLEILSQFRDLDIFEILGFFVPYTSRNSLLKNIVKIISHPGFFVPLHRKPTNSKTTLLTQTDSPIFMIGYGTIDKYRMYELEELNHAFRFMSLNESDEESSEEMENSEEIENSEEMENSEEIENTEEIENSEEISISSDYPRSGLLLPISSISVSGRLGSLSGFGNQFRNNSSPRIIPVFNASRSPAINFTDYNQSPILDPVIFPIFSRPEDPEDEFSKLEIEDLSLLLSCFFGLQRFESKENGFIEEILSKIKMGNEIKARMEMIDEEKMIKFRKMSSLEKKMVRKWLLIIFETGMYMRKWVGPGHPYPVLERDTYTNIYGPSDELFSNSGRNNDPIHEQRSLISILALKDLEENMPIKTKNLLYSLIGCNLIRGRVYRDKMDLGTRLKIVTTKGHKTTDACIRLSSTILVGSGYIYICKIFHQKIQGFDPNLIDQIA</sequence>
<accession>A0A481Z680</accession>
<protein>
    <submittedName>
        <fullName evidence="2">Uncharacterized protein</fullName>
    </submittedName>
</protein>
<feature type="region of interest" description="Disordered" evidence="1">
    <location>
        <begin position="376"/>
        <end position="416"/>
    </location>
</feature>
<evidence type="ECO:0000256" key="1">
    <source>
        <dbReference type="SAM" id="MobiDB-lite"/>
    </source>
</evidence>
<feature type="compositionally biased region" description="Acidic residues" evidence="1">
    <location>
        <begin position="376"/>
        <end position="413"/>
    </location>
</feature>
<organism evidence="2">
    <name type="scientific">Pithovirus LCPAC202</name>
    <dbReference type="NCBI Taxonomy" id="2506592"/>
    <lineage>
        <taxon>Viruses</taxon>
        <taxon>Pithoviruses</taxon>
    </lineage>
</organism>
<reference evidence="2" key="1">
    <citation type="journal article" date="2019" name="MBio">
        <title>Virus Genomes from Deep Sea Sediments Expand the Ocean Megavirome and Support Independent Origins of Viral Gigantism.</title>
        <authorList>
            <person name="Backstrom D."/>
            <person name="Yutin N."/>
            <person name="Jorgensen S.L."/>
            <person name="Dharamshi J."/>
            <person name="Homa F."/>
            <person name="Zaremba-Niedwiedzka K."/>
            <person name="Spang A."/>
            <person name="Wolf Y.I."/>
            <person name="Koonin E.V."/>
            <person name="Ettema T.J."/>
        </authorList>
    </citation>
    <scope>NUCLEOTIDE SEQUENCE</scope>
</reference>
<name>A0A481Z680_9VIRU</name>
<gene>
    <name evidence="2" type="ORF">LCPAC202_00290</name>
</gene>
<proteinExistence type="predicted"/>